<dbReference type="EMBL" id="HBFR01004839">
    <property type="protein sequence ID" value="CAD8876140.1"/>
    <property type="molecule type" value="Transcribed_RNA"/>
</dbReference>
<reference evidence="1" key="1">
    <citation type="submission" date="2021-01" db="EMBL/GenBank/DDBJ databases">
        <authorList>
            <person name="Corre E."/>
            <person name="Pelletier E."/>
            <person name="Niang G."/>
            <person name="Scheremetjew M."/>
            <person name="Finn R."/>
            <person name="Kale V."/>
            <person name="Holt S."/>
            <person name="Cochrane G."/>
            <person name="Meng A."/>
            <person name="Brown T."/>
            <person name="Cohen L."/>
        </authorList>
    </citation>
    <scope>NUCLEOTIDE SEQUENCE</scope>
    <source>
        <strain evidence="1">308</strain>
    </source>
</reference>
<name>A0A7S1B6B2_9STRA</name>
<dbReference type="SUPFAM" id="SSF52047">
    <property type="entry name" value="RNI-like"/>
    <property type="match status" value="1"/>
</dbReference>
<gene>
    <name evidence="1" type="ORF">CHYS00102_LOCUS3318</name>
</gene>
<evidence type="ECO:0000313" key="1">
    <source>
        <dbReference type="EMBL" id="CAD8876140.1"/>
    </source>
</evidence>
<protein>
    <submittedName>
        <fullName evidence="1">Uncharacterized protein</fullName>
    </submittedName>
</protein>
<sequence length="555" mass="62556">MIMIKMEVGGKKKATAKTYDQNMKLGEEINLSKTEDAVPRKKRIAAGAAEAAMQHKKNKTQDEKKITFSNVIFDTLSPIATATSAAITKKTDRSLSKSETLSLSSPSQSSSASKSFDWDAYIHSLKKIEKEVGISKVVSGSSSSENMSVLPCNISPEHYVEKEVTHIQKDSIATSAKSKIEKYEQNEDALSILHKKIKKMPAAESKKKKNLKAIVKNFCGFNDNPKEVLVHIKVKCKSEADIGNKGDFVVSSKYGHSKLKPQKVTLPDLSKQKYYPIKQVHQILNHNADFDSSMLEESEIQRQQRVLHVIPTLPIQCSVHPMPCDISVPPMAIKTISSKEKSSSSSHWVRRSTRHVGISFLQSPRLKALLALLCYPLQSSYLNYPLHLSVLHLKNYLHYDLPVVAMDALLRALHGNSRVQALYIQHFKCVSDAQMTALLEVLQHPSCNIWCINVGEIYNVSNGMWEDFAVGLRSTKVTHMYASEHTISNELKKRLRNIIRNNRRKHNMHNNVENLDVIVRCTHCWWNPINSRGLRSFVKSRNEEHLLGSSIAKGR</sequence>
<organism evidence="1">
    <name type="scientific">Corethron hystrix</name>
    <dbReference type="NCBI Taxonomy" id="216773"/>
    <lineage>
        <taxon>Eukaryota</taxon>
        <taxon>Sar</taxon>
        <taxon>Stramenopiles</taxon>
        <taxon>Ochrophyta</taxon>
        <taxon>Bacillariophyta</taxon>
        <taxon>Coscinodiscophyceae</taxon>
        <taxon>Corethrophycidae</taxon>
        <taxon>Corethrales</taxon>
        <taxon>Corethraceae</taxon>
        <taxon>Corethron</taxon>
    </lineage>
</organism>
<dbReference type="AlphaFoldDB" id="A0A7S1B6B2"/>
<accession>A0A7S1B6B2</accession>
<proteinExistence type="predicted"/>